<dbReference type="AlphaFoldDB" id="M2B484"/>
<organism evidence="2 3">
    <name type="scientific">Rhodopirellula europaea 6C</name>
    <dbReference type="NCBI Taxonomy" id="1263867"/>
    <lineage>
        <taxon>Bacteria</taxon>
        <taxon>Pseudomonadati</taxon>
        <taxon>Planctomycetota</taxon>
        <taxon>Planctomycetia</taxon>
        <taxon>Pirellulales</taxon>
        <taxon>Pirellulaceae</taxon>
        <taxon>Rhodopirellula</taxon>
    </lineage>
</organism>
<gene>
    <name evidence="2" type="ORF">RE6C_02257</name>
</gene>
<name>M2B484_9BACT</name>
<accession>M2B484</accession>
<evidence type="ECO:0000313" key="2">
    <source>
        <dbReference type="EMBL" id="EMB17004.1"/>
    </source>
</evidence>
<dbReference type="Proteomes" id="UP000011529">
    <property type="component" value="Unassembled WGS sequence"/>
</dbReference>
<protein>
    <submittedName>
        <fullName evidence="2">Uncharacterized protein</fullName>
    </submittedName>
</protein>
<reference evidence="2" key="1">
    <citation type="submission" date="2012-11" db="EMBL/GenBank/DDBJ databases">
        <title>Permanent draft genomes of Rhodopirellula europaea strain SH398 and 6C.</title>
        <authorList>
            <person name="Richter M."/>
            <person name="Richter-Heitmann T."/>
            <person name="Frank C."/>
            <person name="Harder J."/>
            <person name="Glockner F.O."/>
        </authorList>
    </citation>
    <scope>NUCLEOTIDE SEQUENCE</scope>
    <source>
        <strain evidence="2">6C</strain>
    </source>
</reference>
<feature type="region of interest" description="Disordered" evidence="1">
    <location>
        <begin position="39"/>
        <end position="59"/>
    </location>
</feature>
<sequence length="59" mass="6614">MLTPPNSLPDPASQHYEDRMKNPLCMLTVKKHCCTIANSRPGFARQPRDFPSSQTTLLA</sequence>
<evidence type="ECO:0000256" key="1">
    <source>
        <dbReference type="SAM" id="MobiDB-lite"/>
    </source>
</evidence>
<reference evidence="2" key="2">
    <citation type="journal article" date="2013" name="Mar. Genomics">
        <title>Expression of sulfatases in Rhodopirellula baltica and the diversity of sulfatases in the genus Rhodopirellula.</title>
        <authorList>
            <person name="Wegner C.E."/>
            <person name="Richter-Heitmann T."/>
            <person name="Klindworth A."/>
            <person name="Klockow C."/>
            <person name="Richter M."/>
            <person name="Achstetter T."/>
            <person name="Glockner F.O."/>
            <person name="Harder J."/>
        </authorList>
    </citation>
    <scope>NUCLEOTIDE SEQUENCE [LARGE SCALE GENOMIC DNA]</scope>
    <source>
        <strain evidence="2">6C</strain>
    </source>
</reference>
<evidence type="ECO:0000313" key="3">
    <source>
        <dbReference type="Proteomes" id="UP000011529"/>
    </source>
</evidence>
<comment type="caution">
    <text evidence="2">The sequence shown here is derived from an EMBL/GenBank/DDBJ whole genome shotgun (WGS) entry which is preliminary data.</text>
</comment>
<proteinExistence type="predicted"/>
<dbReference type="EMBL" id="ANMO01000111">
    <property type="protein sequence ID" value="EMB17004.1"/>
    <property type="molecule type" value="Genomic_DNA"/>
</dbReference>
<keyword evidence="3" id="KW-1185">Reference proteome</keyword>